<proteinExistence type="predicted"/>
<gene>
    <name evidence="1" type="ORF">JKF63_01589</name>
</gene>
<protein>
    <submittedName>
        <fullName evidence="1">Uncharacterized protein</fullName>
    </submittedName>
</protein>
<dbReference type="KEGG" id="phet:94287712"/>
<keyword evidence="2" id="KW-1185">Reference proteome</keyword>
<reference evidence="1 2" key="1">
    <citation type="submission" date="2021-02" db="EMBL/GenBank/DDBJ databases">
        <title>Porcisia hertigi Genome sequencing and assembly.</title>
        <authorList>
            <person name="Almutairi H."/>
            <person name="Gatherer D."/>
        </authorList>
    </citation>
    <scope>NUCLEOTIDE SEQUENCE [LARGE SCALE GENOMIC DNA]</scope>
    <source>
        <strain evidence="1 2">C119</strain>
    </source>
</reference>
<dbReference type="EMBL" id="JAFJZO010000035">
    <property type="protein sequence ID" value="KAG5493008.1"/>
    <property type="molecule type" value="Genomic_DNA"/>
</dbReference>
<name>A0A836I401_9TRYP</name>
<dbReference type="GeneID" id="94287712"/>
<evidence type="ECO:0000313" key="2">
    <source>
        <dbReference type="Proteomes" id="UP000674318"/>
    </source>
</evidence>
<organism evidence="1 2">
    <name type="scientific">Porcisia hertigi</name>
    <dbReference type="NCBI Taxonomy" id="2761500"/>
    <lineage>
        <taxon>Eukaryota</taxon>
        <taxon>Discoba</taxon>
        <taxon>Euglenozoa</taxon>
        <taxon>Kinetoplastea</taxon>
        <taxon>Metakinetoplastina</taxon>
        <taxon>Trypanosomatida</taxon>
        <taxon>Trypanosomatidae</taxon>
        <taxon>Leishmaniinae</taxon>
        <taxon>Porcisia</taxon>
    </lineage>
</organism>
<dbReference type="OrthoDB" id="272363at2759"/>
<accession>A0A836I401</accession>
<dbReference type="AlphaFoldDB" id="A0A836I401"/>
<dbReference type="RefSeq" id="XP_067753792.1">
    <property type="nucleotide sequence ID" value="XM_067897635.1"/>
</dbReference>
<evidence type="ECO:0000313" key="1">
    <source>
        <dbReference type="EMBL" id="KAG5493008.1"/>
    </source>
</evidence>
<sequence>MIRRAAVLRCVSDGVRDDRQALARHHLNLLDKRHWELTTPSRALPVIEVLIRSGVRIDRLETSSSRSLASLTPSMTKKERSLVQKLALMFHQTSQPTACHLATSTLTEDEAICAAYSAARATGACTIDVSVDISFVRHLRYPSSVLMLLELLESRSIKVCWTKGRPCASKEMLDSICELLAQHESSMDFRATWWLLSLLGGCDHFSGHQIPPSAGKRLFRLCVRRIHQLLPDLPLEDLLLAYLALVCSQGYEKPFIVLGEMEKLVLSTSSDRYTDVSISVLLHFMTMPFAKRHPNLNLRLCASWNVASRIADFTQEECLTAFTVLAALHECCTAECAAAVAPLRDWETLHDALFAQVFFVAQGMTAVDCFRILDQSELINISGWGITVPQMLLEKLKKRILSECKHCAVDESRTPETAELLLCVALALQALMQRYTVLPSNAADEHAVAECIVLLERCIAFCPVDG</sequence>
<comment type="caution">
    <text evidence="1">The sequence shown here is derived from an EMBL/GenBank/DDBJ whole genome shotgun (WGS) entry which is preliminary data.</text>
</comment>
<dbReference type="Proteomes" id="UP000674318">
    <property type="component" value="Chromosome 35"/>
</dbReference>